<dbReference type="AlphaFoldDB" id="A0A7J8TDP1"/>
<sequence>MRAQENLFWICQRFLELIYFSQEWLALALAHFM</sequence>
<proteinExistence type="predicted"/>
<comment type="caution">
    <text evidence="1">The sequence shown here is derived from an EMBL/GenBank/DDBJ whole genome shotgun (WGS) entry which is preliminary data.</text>
</comment>
<reference evidence="1 2" key="1">
    <citation type="journal article" date="2019" name="Genome Biol. Evol.">
        <title>Insights into the evolution of the New World diploid cottons (Gossypium, subgenus Houzingenia) based on genome sequencing.</title>
        <authorList>
            <person name="Grover C.E."/>
            <person name="Arick M.A. 2nd"/>
            <person name="Thrash A."/>
            <person name="Conover J.L."/>
            <person name="Sanders W.S."/>
            <person name="Peterson D.G."/>
            <person name="Frelichowski J.E."/>
            <person name="Scheffler J.A."/>
            <person name="Scheffler B.E."/>
            <person name="Wendel J.F."/>
        </authorList>
    </citation>
    <scope>NUCLEOTIDE SEQUENCE [LARGE SCALE GENOMIC DNA]</scope>
    <source>
        <strain evidence="1">27</strain>
        <tissue evidence="1">Leaf</tissue>
    </source>
</reference>
<protein>
    <submittedName>
        <fullName evidence="1">Uncharacterized protein</fullName>
    </submittedName>
</protein>
<name>A0A7J8TDP1_GOSDV</name>
<organism evidence="1 2">
    <name type="scientific">Gossypium davidsonii</name>
    <name type="common">Davidson's cotton</name>
    <name type="synonym">Gossypium klotzschianum subsp. davidsonii</name>
    <dbReference type="NCBI Taxonomy" id="34287"/>
    <lineage>
        <taxon>Eukaryota</taxon>
        <taxon>Viridiplantae</taxon>
        <taxon>Streptophyta</taxon>
        <taxon>Embryophyta</taxon>
        <taxon>Tracheophyta</taxon>
        <taxon>Spermatophyta</taxon>
        <taxon>Magnoliopsida</taxon>
        <taxon>eudicotyledons</taxon>
        <taxon>Gunneridae</taxon>
        <taxon>Pentapetalae</taxon>
        <taxon>rosids</taxon>
        <taxon>malvids</taxon>
        <taxon>Malvales</taxon>
        <taxon>Malvaceae</taxon>
        <taxon>Malvoideae</taxon>
        <taxon>Gossypium</taxon>
    </lineage>
</organism>
<evidence type="ECO:0000313" key="2">
    <source>
        <dbReference type="Proteomes" id="UP000593561"/>
    </source>
</evidence>
<gene>
    <name evidence="1" type="ORF">Godav_005146</name>
</gene>
<dbReference type="Proteomes" id="UP000593561">
    <property type="component" value="Unassembled WGS sequence"/>
</dbReference>
<dbReference type="EMBL" id="JABFAC010245208">
    <property type="protein sequence ID" value="MBA0636286.1"/>
    <property type="molecule type" value="Genomic_DNA"/>
</dbReference>
<evidence type="ECO:0000313" key="1">
    <source>
        <dbReference type="EMBL" id="MBA0636286.1"/>
    </source>
</evidence>
<keyword evidence="2" id="KW-1185">Reference proteome</keyword>
<accession>A0A7J8TDP1</accession>